<gene>
    <name evidence="2" type="ORF">HNQ03_003287</name>
</gene>
<name>A0A8J8GAH5_9FLAO</name>
<dbReference type="AlphaFoldDB" id="A0A8J8GAH5"/>
<feature type="signal peptide" evidence="1">
    <location>
        <begin position="1"/>
        <end position="18"/>
    </location>
</feature>
<reference evidence="2" key="1">
    <citation type="submission" date="2020-05" db="EMBL/GenBank/DDBJ databases">
        <title>Genomic Encyclopedia of Type Strains, Phase IV (KMG-V): Genome sequencing to study the core and pangenomes of soil and plant-associated prokaryotes.</title>
        <authorList>
            <person name="Whitman W."/>
        </authorList>
    </citation>
    <scope>NUCLEOTIDE SEQUENCE</scope>
    <source>
        <strain evidence="2">16F</strain>
    </source>
</reference>
<accession>A0A8J8GAH5</accession>
<keyword evidence="1" id="KW-0732">Signal</keyword>
<dbReference type="RefSeq" id="WP_173780695.1">
    <property type="nucleotide sequence ID" value="NZ_JABSNO010000061.1"/>
</dbReference>
<protein>
    <submittedName>
        <fullName evidence="2">Uncharacterized protein</fullName>
    </submittedName>
</protein>
<evidence type="ECO:0000313" key="3">
    <source>
        <dbReference type="Proteomes" id="UP000610746"/>
    </source>
</evidence>
<evidence type="ECO:0000313" key="2">
    <source>
        <dbReference type="EMBL" id="NRS94181.1"/>
    </source>
</evidence>
<proteinExistence type="predicted"/>
<dbReference type="Proteomes" id="UP000610746">
    <property type="component" value="Unassembled WGS sequence"/>
</dbReference>
<evidence type="ECO:0000256" key="1">
    <source>
        <dbReference type="SAM" id="SignalP"/>
    </source>
</evidence>
<keyword evidence="3" id="KW-1185">Reference proteome</keyword>
<feature type="chain" id="PRO_5035267840" evidence="1">
    <location>
        <begin position="19"/>
        <end position="137"/>
    </location>
</feature>
<dbReference type="EMBL" id="JABSNO010000061">
    <property type="protein sequence ID" value="NRS94181.1"/>
    <property type="molecule type" value="Genomic_DNA"/>
</dbReference>
<comment type="caution">
    <text evidence="2">The sequence shown here is derived from an EMBL/GenBank/DDBJ whole genome shotgun (WGS) entry which is preliminary data.</text>
</comment>
<organism evidence="2 3">
    <name type="scientific">Frigoriflavimonas asaccharolytica</name>
    <dbReference type="NCBI Taxonomy" id="2735899"/>
    <lineage>
        <taxon>Bacteria</taxon>
        <taxon>Pseudomonadati</taxon>
        <taxon>Bacteroidota</taxon>
        <taxon>Flavobacteriia</taxon>
        <taxon>Flavobacteriales</taxon>
        <taxon>Weeksellaceae</taxon>
        <taxon>Frigoriflavimonas</taxon>
    </lineage>
</organism>
<sequence length="137" mass="15699">MKKSLLLLLFMTIILCKAQSYEYEYSTSIKYNYSLKSYDNEKSYSRMKMVAKIDEFNKRIELIYYGESTGESASLNLNIVEKSDPDKTNSITYVCEGVKSNLIDQVVITKNDYGKTLIVMVKCKNGICPNGTFSFNK</sequence>